<dbReference type="KEGG" id="vg:64472556"/>
<dbReference type="InterPro" id="IPR044925">
    <property type="entry name" value="His-Me_finger_sf"/>
</dbReference>
<keyword evidence="2" id="KW-0255">Endonuclease</keyword>
<dbReference type="GO" id="GO:0004519">
    <property type="term" value="F:endonuclease activity"/>
    <property type="evidence" value="ECO:0007669"/>
    <property type="project" value="UniProtKB-KW"/>
</dbReference>
<dbReference type="InterPro" id="IPR044930">
    <property type="entry name" value="Homing_endonuclease_His-Me"/>
</dbReference>
<reference evidence="2 3" key="1">
    <citation type="submission" date="2018-04" db="EMBL/GenBank/DDBJ databases">
        <authorList>
            <person name="Alzaid H.Y."/>
            <person name="Swapan B."/>
            <person name="Kim T."/>
            <person name="Hughes L.E."/>
            <person name="Garlena R.A."/>
            <person name="Russell D.A."/>
            <person name="Pope W.H."/>
            <person name="Jacobs-Sera D."/>
            <person name="Hendrix R.W."/>
            <person name="Hatfull G.F."/>
        </authorList>
    </citation>
    <scope>NUCLEOTIDE SEQUENCE [LARGE SCALE GENOMIC DNA]</scope>
</reference>
<dbReference type="Gene3D" id="3.90.75.10">
    <property type="entry name" value="Homing Intron 3 (I-ppo) Encoded Endonuclease, Chain A"/>
    <property type="match status" value="1"/>
</dbReference>
<dbReference type="EMBL" id="MH171097">
    <property type="protein sequence ID" value="AWN07574.1"/>
    <property type="molecule type" value="Genomic_DNA"/>
</dbReference>
<dbReference type="GeneID" id="64472556"/>
<dbReference type="InterPro" id="IPR003615">
    <property type="entry name" value="HNH_nuc"/>
</dbReference>
<feature type="domain" description="HNH nuclease" evidence="1">
    <location>
        <begin position="65"/>
        <end position="105"/>
    </location>
</feature>
<keyword evidence="2" id="KW-0540">Nuclease</keyword>
<proteinExistence type="predicted"/>
<accession>A0A2U8UTV4</accession>
<protein>
    <submittedName>
        <fullName evidence="2">HNH endonuclease</fullName>
    </submittedName>
</protein>
<dbReference type="SUPFAM" id="SSF54060">
    <property type="entry name" value="His-Me finger endonucleases"/>
    <property type="match status" value="1"/>
</dbReference>
<organism evidence="2 3">
    <name type="scientific">Streptomyces phage Goby</name>
    <dbReference type="NCBI Taxonomy" id="2182319"/>
    <lineage>
        <taxon>Viruses</taxon>
        <taxon>Duplodnaviria</taxon>
        <taxon>Heunggongvirae</taxon>
        <taxon>Uroviricota</taxon>
        <taxon>Caudoviricetes</taxon>
        <taxon>Arquatrovirinae</taxon>
        <taxon>Likavirus</taxon>
        <taxon>Likavirus goby</taxon>
    </lineage>
</organism>
<name>A0A2U8UTV4_9CAUD</name>
<gene>
    <name evidence="2" type="primary">56</name>
    <name evidence="2" type="ORF">SEA_GOBY_56</name>
</gene>
<evidence type="ECO:0000259" key="1">
    <source>
        <dbReference type="Pfam" id="PF13392"/>
    </source>
</evidence>
<evidence type="ECO:0000313" key="2">
    <source>
        <dbReference type="EMBL" id="AWN07574.1"/>
    </source>
</evidence>
<evidence type="ECO:0000313" key="3">
    <source>
        <dbReference type="Proteomes" id="UP000246847"/>
    </source>
</evidence>
<keyword evidence="3" id="KW-1185">Reference proteome</keyword>
<dbReference type="RefSeq" id="YP_010056609.1">
    <property type="nucleotide sequence ID" value="NC_054680.1"/>
</dbReference>
<dbReference type="Pfam" id="PF13392">
    <property type="entry name" value="HNH_3"/>
    <property type="match status" value="1"/>
</dbReference>
<dbReference type="Proteomes" id="UP000246847">
    <property type="component" value="Segment"/>
</dbReference>
<keyword evidence="2" id="KW-0378">Hydrolase</keyword>
<sequence>MSFVQCEGVANPKTVERFLAKVGEPDENGCRNWTGGFAGRKDNPQGYFRGGPKRGRGRVQIVAYRFAYALAFGEPGNQVVRHKCDNPKCVEPAHLELGSFADNTRDMNERFVTEGGGEGGGMAKLTHEQAAEVYRLAHETRLTAKEIGEMFGISHHTVYQIKYARRRRYSIEEAA</sequence>